<comment type="caution">
    <text evidence="12">The sequence shown here is derived from an EMBL/GenBank/DDBJ whole genome shotgun (WGS) entry which is preliminary data.</text>
</comment>
<evidence type="ECO:0000256" key="2">
    <source>
        <dbReference type="ARBA" id="ARBA00004319"/>
    </source>
</evidence>
<feature type="non-terminal residue" evidence="12">
    <location>
        <position position="1"/>
    </location>
</feature>
<proteinExistence type="inferred from homology"/>
<evidence type="ECO:0000256" key="7">
    <source>
        <dbReference type="ARBA" id="ARBA00022824"/>
    </source>
</evidence>
<dbReference type="PROSITE" id="PS51352">
    <property type="entry name" value="THIOREDOXIN_2"/>
    <property type="match status" value="2"/>
</dbReference>
<dbReference type="GO" id="GO:0003756">
    <property type="term" value="F:protein disulfide isomerase activity"/>
    <property type="evidence" value="ECO:0007669"/>
    <property type="project" value="UniProtKB-EC"/>
</dbReference>
<evidence type="ECO:0000256" key="5">
    <source>
        <dbReference type="ARBA" id="ARBA00022729"/>
    </source>
</evidence>
<organism evidence="12 13">
    <name type="scientific">Thalictrum thalictroides</name>
    <name type="common">Rue-anemone</name>
    <name type="synonym">Anemone thalictroides</name>
    <dbReference type="NCBI Taxonomy" id="46969"/>
    <lineage>
        <taxon>Eukaryota</taxon>
        <taxon>Viridiplantae</taxon>
        <taxon>Streptophyta</taxon>
        <taxon>Embryophyta</taxon>
        <taxon>Tracheophyta</taxon>
        <taxon>Spermatophyta</taxon>
        <taxon>Magnoliopsida</taxon>
        <taxon>Ranunculales</taxon>
        <taxon>Ranunculaceae</taxon>
        <taxon>Thalictroideae</taxon>
        <taxon>Thalictrum</taxon>
    </lineage>
</organism>
<keyword evidence="8" id="KW-1015">Disulfide bond</keyword>
<keyword evidence="10" id="KW-0676">Redox-active center</keyword>
<dbReference type="InterPro" id="IPR013766">
    <property type="entry name" value="Thioredoxin_domain"/>
</dbReference>
<dbReference type="AlphaFoldDB" id="A0A7J6VM86"/>
<comment type="subcellular location">
    <subcellularLocation>
        <location evidence="2">Endoplasmic reticulum lumen</location>
    </subcellularLocation>
</comment>
<comment type="similarity">
    <text evidence="3">Belongs to the protein disulfide isomerase family.</text>
</comment>
<dbReference type="EMBL" id="JABWDY010030714">
    <property type="protein sequence ID" value="KAF5185442.1"/>
    <property type="molecule type" value="Genomic_DNA"/>
</dbReference>
<feature type="domain" description="Thioredoxin" evidence="11">
    <location>
        <begin position="3"/>
        <end position="119"/>
    </location>
</feature>
<dbReference type="FunFam" id="3.40.30.10:FF:000042">
    <property type="entry name" value="protein disulfide-isomerase A2"/>
    <property type="match status" value="1"/>
</dbReference>
<evidence type="ECO:0000256" key="8">
    <source>
        <dbReference type="ARBA" id="ARBA00023157"/>
    </source>
</evidence>
<keyword evidence="13" id="KW-1185">Reference proteome</keyword>
<evidence type="ECO:0000256" key="6">
    <source>
        <dbReference type="ARBA" id="ARBA00022737"/>
    </source>
</evidence>
<dbReference type="PANTHER" id="PTHR18929:SF246">
    <property type="entry name" value="PROTEIN DISULFIDE ISOMERASE-LIKE 1-4"/>
    <property type="match status" value="1"/>
</dbReference>
<dbReference type="InterPro" id="IPR036249">
    <property type="entry name" value="Thioredoxin-like_sf"/>
</dbReference>
<gene>
    <name evidence="12" type="ORF">FRX31_024972</name>
</gene>
<feature type="domain" description="Thioredoxin" evidence="11">
    <location>
        <begin position="259"/>
        <end position="389"/>
    </location>
</feature>
<dbReference type="EC" id="5.3.4.1" evidence="4"/>
<evidence type="ECO:0000256" key="9">
    <source>
        <dbReference type="ARBA" id="ARBA00023235"/>
    </source>
</evidence>
<evidence type="ECO:0000256" key="4">
    <source>
        <dbReference type="ARBA" id="ARBA00012723"/>
    </source>
</evidence>
<evidence type="ECO:0000256" key="1">
    <source>
        <dbReference type="ARBA" id="ARBA00001182"/>
    </source>
</evidence>
<dbReference type="GO" id="GO:0034976">
    <property type="term" value="P:response to endoplasmic reticulum stress"/>
    <property type="evidence" value="ECO:0007669"/>
    <property type="project" value="TreeGrafter"/>
</dbReference>
<keyword evidence="6" id="KW-0677">Repeat</keyword>
<accession>A0A7J6VM86</accession>
<dbReference type="CDD" id="cd02961">
    <property type="entry name" value="PDI_a_family"/>
    <property type="match status" value="1"/>
</dbReference>
<sequence>VDQEELKILPEFDEKDVVVLKGKNFSSFIKKNRYVMVQFYVPRCSPCDAIAPEYAAAATTLKGEAVLAKVNATQEKNLARKYEIKFMPMVYFFVDGVHKPYSGHQTKDGLVSWVKKRTGPGAFNITTLEAAEHISNIENKFVLGLLDSLVSPESNQLCSASRHEDDINFYQTDNPDVAKFFHIDPTAKRPALVLVKKEDEKFSHFDGKFTKSAIRKFARDNKLPLLIFVYADLDGKDIGKEVLQFFGIEGDSLQVFGEDFVGDKLKPFIKSDPIPDINDRDIKIVVGNNFDEIVLDESKDVLLKIYAPWCSQCQALEPTYNKLAKHLSGIDALVMAKMDGTTNEHASVKAGGFPTFLFFPAGNKNINPKYVERDHTLVGLYKFLKKHAKIPFKLQRPTSSFKLEDIISTKPTSTSNGEDIVSSDTYS</sequence>
<comment type="catalytic activity">
    <reaction evidence="1">
        <text>Catalyzes the rearrangement of -S-S- bonds in proteins.</text>
        <dbReference type="EC" id="5.3.4.1"/>
    </reaction>
</comment>
<dbReference type="CDD" id="cd02995">
    <property type="entry name" value="PDI_a_PDI_a'_C"/>
    <property type="match status" value="1"/>
</dbReference>
<dbReference type="Proteomes" id="UP000554482">
    <property type="component" value="Unassembled WGS sequence"/>
</dbReference>
<evidence type="ECO:0000256" key="10">
    <source>
        <dbReference type="ARBA" id="ARBA00023284"/>
    </source>
</evidence>
<evidence type="ECO:0000259" key="11">
    <source>
        <dbReference type="PROSITE" id="PS51352"/>
    </source>
</evidence>
<dbReference type="Pfam" id="PF00085">
    <property type="entry name" value="Thioredoxin"/>
    <property type="match status" value="2"/>
</dbReference>
<evidence type="ECO:0000313" key="12">
    <source>
        <dbReference type="EMBL" id="KAF5185442.1"/>
    </source>
</evidence>
<dbReference type="FunFam" id="3.40.30.10:FF:000109">
    <property type="entry name" value="Protein disulfide-isomerase"/>
    <property type="match status" value="1"/>
</dbReference>
<dbReference type="SUPFAM" id="SSF52833">
    <property type="entry name" value="Thioredoxin-like"/>
    <property type="match status" value="3"/>
</dbReference>
<dbReference type="OrthoDB" id="427280at2759"/>
<keyword evidence="7" id="KW-0256">Endoplasmic reticulum</keyword>
<dbReference type="PANTHER" id="PTHR18929">
    <property type="entry name" value="PROTEIN DISULFIDE ISOMERASE"/>
    <property type="match status" value="1"/>
</dbReference>
<reference evidence="12 13" key="1">
    <citation type="submission" date="2020-06" db="EMBL/GenBank/DDBJ databases">
        <title>Transcriptomic and genomic resources for Thalictrum thalictroides and T. hernandezii: Facilitating candidate gene discovery in an emerging model plant lineage.</title>
        <authorList>
            <person name="Arias T."/>
            <person name="Riano-Pachon D.M."/>
            <person name="Di Stilio V.S."/>
        </authorList>
    </citation>
    <scope>NUCLEOTIDE SEQUENCE [LARGE SCALE GENOMIC DNA]</scope>
    <source>
        <strain evidence="13">cv. WT478/WT964</strain>
        <tissue evidence="12">Leaves</tissue>
    </source>
</reference>
<dbReference type="GO" id="GO:0006457">
    <property type="term" value="P:protein folding"/>
    <property type="evidence" value="ECO:0007669"/>
    <property type="project" value="TreeGrafter"/>
</dbReference>
<keyword evidence="9 12" id="KW-0413">Isomerase</keyword>
<keyword evidence="5" id="KW-0732">Signal</keyword>
<evidence type="ECO:0000256" key="3">
    <source>
        <dbReference type="ARBA" id="ARBA00006347"/>
    </source>
</evidence>
<protein>
    <recommendedName>
        <fullName evidence="4">protein disulfide-isomerase</fullName>
        <ecNumber evidence="4">5.3.4.1</ecNumber>
    </recommendedName>
</protein>
<dbReference type="Gene3D" id="3.40.30.10">
    <property type="entry name" value="Glutaredoxin"/>
    <property type="match status" value="3"/>
</dbReference>
<name>A0A7J6VM86_THATH</name>
<dbReference type="GO" id="GO:0005788">
    <property type="term" value="C:endoplasmic reticulum lumen"/>
    <property type="evidence" value="ECO:0007669"/>
    <property type="project" value="UniProtKB-SubCell"/>
</dbReference>
<evidence type="ECO:0000313" key="13">
    <source>
        <dbReference type="Proteomes" id="UP000554482"/>
    </source>
</evidence>
<dbReference type="CDD" id="cd02981">
    <property type="entry name" value="PDI_b_family"/>
    <property type="match status" value="1"/>
</dbReference>